<dbReference type="GO" id="GO:0003700">
    <property type="term" value="F:DNA-binding transcription factor activity"/>
    <property type="evidence" value="ECO:0007669"/>
    <property type="project" value="TreeGrafter"/>
</dbReference>
<protein>
    <submittedName>
        <fullName evidence="6">DNA-binding transcriptional regulator CytR</fullName>
    </submittedName>
</protein>
<dbReference type="InterPro" id="IPR046335">
    <property type="entry name" value="LacI/GalR-like_sensor"/>
</dbReference>
<dbReference type="GO" id="GO:0000976">
    <property type="term" value="F:transcription cis-regulatory region binding"/>
    <property type="evidence" value="ECO:0007669"/>
    <property type="project" value="TreeGrafter"/>
</dbReference>
<evidence type="ECO:0000313" key="6">
    <source>
        <dbReference type="EMBL" id="GGA91011.1"/>
    </source>
</evidence>
<organism evidence="6 7">
    <name type="scientific">Neiella marina</name>
    <dbReference type="NCBI Taxonomy" id="508461"/>
    <lineage>
        <taxon>Bacteria</taxon>
        <taxon>Pseudomonadati</taxon>
        <taxon>Pseudomonadota</taxon>
        <taxon>Gammaproteobacteria</taxon>
        <taxon>Alteromonadales</taxon>
        <taxon>Echinimonadaceae</taxon>
        <taxon>Neiella</taxon>
    </lineage>
</organism>
<dbReference type="PANTHER" id="PTHR30146">
    <property type="entry name" value="LACI-RELATED TRANSCRIPTIONAL REPRESSOR"/>
    <property type="match status" value="1"/>
</dbReference>
<proteinExistence type="predicted"/>
<dbReference type="InterPro" id="IPR010982">
    <property type="entry name" value="Lambda_DNA-bd_dom_sf"/>
</dbReference>
<dbReference type="AlphaFoldDB" id="A0A8J2UAP7"/>
<dbReference type="PANTHER" id="PTHR30146:SF151">
    <property type="entry name" value="HTH-TYPE TRANSCRIPTIONAL REPRESSOR CYTR"/>
    <property type="match status" value="1"/>
</dbReference>
<evidence type="ECO:0000256" key="2">
    <source>
        <dbReference type="ARBA" id="ARBA00023015"/>
    </source>
</evidence>
<reference evidence="7" key="1">
    <citation type="journal article" date="2019" name="Int. J. Syst. Evol. Microbiol.">
        <title>The Global Catalogue of Microorganisms (GCM) 10K type strain sequencing project: providing services to taxonomists for standard genome sequencing and annotation.</title>
        <authorList>
            <consortium name="The Broad Institute Genomics Platform"/>
            <consortium name="The Broad Institute Genome Sequencing Center for Infectious Disease"/>
            <person name="Wu L."/>
            <person name="Ma J."/>
        </authorList>
    </citation>
    <scope>NUCLEOTIDE SEQUENCE [LARGE SCALE GENOMIC DNA]</scope>
    <source>
        <strain evidence="7">CGMCC 1.10130</strain>
    </source>
</reference>
<keyword evidence="7" id="KW-1185">Reference proteome</keyword>
<dbReference type="CDD" id="cd06284">
    <property type="entry name" value="PBP1_LacI-like"/>
    <property type="match status" value="1"/>
</dbReference>
<dbReference type="SUPFAM" id="SSF53822">
    <property type="entry name" value="Periplasmic binding protein-like I"/>
    <property type="match status" value="1"/>
</dbReference>
<comment type="caution">
    <text evidence="6">The sequence shown here is derived from an EMBL/GenBank/DDBJ whole genome shotgun (WGS) entry which is preliminary data.</text>
</comment>
<accession>A0A8J2UAP7</accession>
<dbReference type="InterPro" id="IPR000843">
    <property type="entry name" value="HTH_LacI"/>
</dbReference>
<gene>
    <name evidence="6" type="ORF">GCM10011369_36410</name>
</gene>
<name>A0A8J2UAP7_9GAMM</name>
<dbReference type="Gene3D" id="3.40.50.2300">
    <property type="match status" value="2"/>
</dbReference>
<dbReference type="RefSeq" id="WP_087507696.1">
    <property type="nucleotide sequence ID" value="NZ_BMDX01000036.1"/>
</dbReference>
<dbReference type="OrthoDB" id="9798934at2"/>
<evidence type="ECO:0000313" key="7">
    <source>
        <dbReference type="Proteomes" id="UP000619743"/>
    </source>
</evidence>
<keyword evidence="3 6" id="KW-0238">DNA-binding</keyword>
<evidence type="ECO:0000256" key="3">
    <source>
        <dbReference type="ARBA" id="ARBA00023125"/>
    </source>
</evidence>
<dbReference type="PROSITE" id="PS50932">
    <property type="entry name" value="HTH_LACI_2"/>
    <property type="match status" value="1"/>
</dbReference>
<sequence>MSNIRDVAKVAGVSIATVSRALSAPETVSKKSLKKVHDAIEQVQYKPNMLARNFRRHRAFTIVVLVPNMANTFFATVVRGIEDVMQQHGFGVLLGDTRDQRKREEEYLKLVETRQADGVIQLRPYWEGDSILPKDDIIAVNAAGCEDTPYPCVRIDNAGAAKTATDYLLSLGHKRIGVITGLSENPHTIDRLKGYRQSLENAGIDSCEEWVAEGEFTMWSGLNAAQHFIRIPKEERPTAILSMNDEMAIGAIKGFRAAGIKVPQEMSIIGFDDIEVSRYAEPALTTIAQPAEEIGKAAANMLLRLIEGKELRQSDYILPYEFVVRSSSVPFSG</sequence>
<dbReference type="EMBL" id="BMDX01000036">
    <property type="protein sequence ID" value="GGA91011.1"/>
    <property type="molecule type" value="Genomic_DNA"/>
</dbReference>
<keyword evidence="4" id="KW-0804">Transcription</keyword>
<dbReference type="Pfam" id="PF13377">
    <property type="entry name" value="Peripla_BP_3"/>
    <property type="match status" value="1"/>
</dbReference>
<dbReference type="Pfam" id="PF00356">
    <property type="entry name" value="LacI"/>
    <property type="match status" value="1"/>
</dbReference>
<keyword evidence="2" id="KW-0805">Transcription regulation</keyword>
<feature type="domain" description="HTH lacI-type" evidence="5">
    <location>
        <begin position="2"/>
        <end position="56"/>
    </location>
</feature>
<keyword evidence="1" id="KW-0678">Repressor</keyword>
<dbReference type="Gene3D" id="1.10.260.40">
    <property type="entry name" value="lambda repressor-like DNA-binding domains"/>
    <property type="match status" value="1"/>
</dbReference>
<dbReference type="PROSITE" id="PS00356">
    <property type="entry name" value="HTH_LACI_1"/>
    <property type="match status" value="1"/>
</dbReference>
<dbReference type="SUPFAM" id="SSF47413">
    <property type="entry name" value="lambda repressor-like DNA-binding domains"/>
    <property type="match status" value="1"/>
</dbReference>
<dbReference type="SMART" id="SM00354">
    <property type="entry name" value="HTH_LACI"/>
    <property type="match status" value="1"/>
</dbReference>
<evidence type="ECO:0000256" key="4">
    <source>
        <dbReference type="ARBA" id="ARBA00023163"/>
    </source>
</evidence>
<dbReference type="InterPro" id="IPR028082">
    <property type="entry name" value="Peripla_BP_I"/>
</dbReference>
<evidence type="ECO:0000259" key="5">
    <source>
        <dbReference type="PROSITE" id="PS50932"/>
    </source>
</evidence>
<evidence type="ECO:0000256" key="1">
    <source>
        <dbReference type="ARBA" id="ARBA00022491"/>
    </source>
</evidence>
<dbReference type="Proteomes" id="UP000619743">
    <property type="component" value="Unassembled WGS sequence"/>
</dbReference>
<dbReference type="CDD" id="cd01392">
    <property type="entry name" value="HTH_LacI"/>
    <property type="match status" value="1"/>
</dbReference>